<evidence type="ECO:0000313" key="1">
    <source>
        <dbReference type="EMBL" id="CAB4165395.1"/>
    </source>
</evidence>
<sequence>MALQIYAQTIQWRNQVVARFQALPSARLTGSKTYDPPSIGAGAAASTTVTVTGALLGQQAGGAFSLSLGGLYLTASVTAADTVTVTLVNPTGSPIDLASGTLSAFAWVA</sequence>
<organism evidence="1">
    <name type="scientific">uncultured Caudovirales phage</name>
    <dbReference type="NCBI Taxonomy" id="2100421"/>
    <lineage>
        <taxon>Viruses</taxon>
        <taxon>Duplodnaviria</taxon>
        <taxon>Heunggongvirae</taxon>
        <taxon>Uroviricota</taxon>
        <taxon>Caudoviricetes</taxon>
        <taxon>Peduoviridae</taxon>
        <taxon>Maltschvirus</taxon>
        <taxon>Maltschvirus maltsch</taxon>
    </lineage>
</organism>
<dbReference type="EMBL" id="LR796770">
    <property type="protein sequence ID" value="CAB4165395.1"/>
    <property type="molecule type" value="Genomic_DNA"/>
</dbReference>
<proteinExistence type="predicted"/>
<reference evidence="1" key="1">
    <citation type="submission" date="2020-04" db="EMBL/GenBank/DDBJ databases">
        <authorList>
            <person name="Chiriac C."/>
            <person name="Salcher M."/>
            <person name="Ghai R."/>
            <person name="Kavagutti S V."/>
        </authorList>
    </citation>
    <scope>NUCLEOTIDE SEQUENCE</scope>
</reference>
<evidence type="ECO:0000313" key="2">
    <source>
        <dbReference type="EMBL" id="CAB4218430.1"/>
    </source>
</evidence>
<protein>
    <submittedName>
        <fullName evidence="1">Uncharacterized protein</fullName>
    </submittedName>
</protein>
<gene>
    <name evidence="2" type="ORF">UFOVP1603_32</name>
    <name evidence="1" type="ORF">UFOVP833_56</name>
</gene>
<name>A0A6J5P8I3_9CAUD</name>
<accession>A0A6J5P8I3</accession>
<dbReference type="EMBL" id="LR797475">
    <property type="protein sequence ID" value="CAB4218430.1"/>
    <property type="molecule type" value="Genomic_DNA"/>
</dbReference>